<dbReference type="RefSeq" id="WP_015913510.1">
    <property type="nucleotide sequence ID" value="NC_011992.1"/>
</dbReference>
<keyword evidence="5" id="KW-1185">Reference proteome</keyword>
<dbReference type="Gene3D" id="3.40.50.360">
    <property type="match status" value="1"/>
</dbReference>
<keyword evidence="2" id="KW-0288">FMN</keyword>
<dbReference type="Pfam" id="PF03358">
    <property type="entry name" value="FMN_red"/>
    <property type="match status" value="1"/>
</dbReference>
<dbReference type="AlphaFoldDB" id="A0A9J9QBK2"/>
<dbReference type="InterPro" id="IPR008254">
    <property type="entry name" value="Flavodoxin/NO_synth"/>
</dbReference>
<dbReference type="Proteomes" id="UP000000450">
    <property type="component" value="Chromosome"/>
</dbReference>
<gene>
    <name evidence="4" type="ordered locus">Dtpsy_2016</name>
</gene>
<dbReference type="EMBL" id="CP001392">
    <property type="protein sequence ID" value="ACM33472.1"/>
    <property type="molecule type" value="Genomic_DNA"/>
</dbReference>
<proteinExistence type="predicted"/>
<dbReference type="InterPro" id="IPR005025">
    <property type="entry name" value="FMN_Rdtase-like_dom"/>
</dbReference>
<evidence type="ECO:0000313" key="5">
    <source>
        <dbReference type="Proteomes" id="UP000000450"/>
    </source>
</evidence>
<dbReference type="GO" id="GO:0016491">
    <property type="term" value="F:oxidoreductase activity"/>
    <property type="evidence" value="ECO:0007669"/>
    <property type="project" value="InterPro"/>
</dbReference>
<feature type="domain" description="Flavodoxin-like" evidence="3">
    <location>
        <begin position="7"/>
        <end position="166"/>
    </location>
</feature>
<dbReference type="GO" id="GO:0010181">
    <property type="term" value="F:FMN binding"/>
    <property type="evidence" value="ECO:0007669"/>
    <property type="project" value="InterPro"/>
</dbReference>
<accession>A0A9J9QBK2</accession>
<dbReference type="InterPro" id="IPR029039">
    <property type="entry name" value="Flavoprotein-like_sf"/>
</dbReference>
<evidence type="ECO:0000256" key="1">
    <source>
        <dbReference type="ARBA" id="ARBA00022630"/>
    </source>
</evidence>
<organism evidence="4 5">
    <name type="scientific">Acidovorax ebreus (strain TPSY)</name>
    <name type="common">Diaphorobacter sp. (strain TPSY)</name>
    <dbReference type="NCBI Taxonomy" id="535289"/>
    <lineage>
        <taxon>Bacteria</taxon>
        <taxon>Pseudomonadati</taxon>
        <taxon>Pseudomonadota</taxon>
        <taxon>Betaproteobacteria</taxon>
        <taxon>Burkholderiales</taxon>
        <taxon>Comamonadaceae</taxon>
        <taxon>Diaphorobacter</taxon>
    </lineage>
</organism>
<dbReference type="PROSITE" id="PS50902">
    <property type="entry name" value="FLAVODOXIN_LIKE"/>
    <property type="match status" value="1"/>
</dbReference>
<name>A0A9J9QBK2_ACIET</name>
<evidence type="ECO:0000259" key="3">
    <source>
        <dbReference type="PROSITE" id="PS50902"/>
    </source>
</evidence>
<reference evidence="4 5" key="1">
    <citation type="journal article" date="2010" name="J. Bacteriol.">
        <title>Completed genome sequence of the anaerobic iron-oxidizing bacterium Acidovorax ebreus strain TPSY.</title>
        <authorList>
            <person name="Byrne-Bailey K.G."/>
            <person name="Weber K.A."/>
            <person name="Chair A.H."/>
            <person name="Bose S."/>
            <person name="Knox T."/>
            <person name="Spanbauer T.L."/>
            <person name="Chertkov O."/>
            <person name="Coates J.D."/>
        </authorList>
    </citation>
    <scope>NUCLEOTIDE SEQUENCE [LARGE SCALE GENOMIC DNA]</scope>
    <source>
        <strain evidence="4 5">TPSY</strain>
    </source>
</reference>
<keyword evidence="1" id="KW-0285">Flavoprotein</keyword>
<sequence length="166" mass="17316">MDAPQTLLIVYHSLTGGTSQMAEAARAGAAAEPAVSVRLLHAAQAGPDDVLAAQGYLFATPENLAAISGQLKDFFDRCYYPVLDRVNGRPYASLVCAGSDGQNAARQIARIATGWRLKAVAEPLIVCTHAQTPEAILAPKQIGAADLERCRALGEALATGLALGVF</sequence>
<evidence type="ECO:0000256" key="2">
    <source>
        <dbReference type="ARBA" id="ARBA00022643"/>
    </source>
</evidence>
<protein>
    <submittedName>
        <fullName evidence="4">NAD(P)H dehydrogenase (Quinone)</fullName>
    </submittedName>
</protein>
<evidence type="ECO:0000313" key="4">
    <source>
        <dbReference type="EMBL" id="ACM33472.1"/>
    </source>
</evidence>
<dbReference type="SUPFAM" id="SSF52218">
    <property type="entry name" value="Flavoproteins"/>
    <property type="match status" value="1"/>
</dbReference>
<dbReference type="KEGG" id="dia:Dtpsy_2016"/>